<comment type="caution">
    <text evidence="9">The sequence shown here is derived from an EMBL/GenBank/DDBJ whole genome shotgun (WGS) entry which is preliminary data.</text>
</comment>
<organism evidence="9 10">
    <name type="scientific">Amycolatopsis cihanbeyliensis</name>
    <dbReference type="NCBI Taxonomy" id="1128664"/>
    <lineage>
        <taxon>Bacteria</taxon>
        <taxon>Bacillati</taxon>
        <taxon>Actinomycetota</taxon>
        <taxon>Actinomycetes</taxon>
        <taxon>Pseudonocardiales</taxon>
        <taxon>Pseudonocardiaceae</taxon>
        <taxon>Amycolatopsis</taxon>
    </lineage>
</organism>
<dbReference type="SUPFAM" id="SSF52540">
    <property type="entry name" value="P-loop containing nucleoside triphosphate hydrolases"/>
    <property type="match status" value="2"/>
</dbReference>
<evidence type="ECO:0000259" key="8">
    <source>
        <dbReference type="PROSITE" id="PS50893"/>
    </source>
</evidence>
<dbReference type="CDD" id="cd03257">
    <property type="entry name" value="ABC_NikE_OppD_transporters"/>
    <property type="match status" value="2"/>
</dbReference>
<dbReference type="PROSITE" id="PS00211">
    <property type="entry name" value="ABC_TRANSPORTER_1"/>
    <property type="match status" value="2"/>
</dbReference>
<comment type="subcellular location">
    <subcellularLocation>
        <location evidence="1">Cell membrane</location>
        <topology evidence="1">Peripheral membrane protein</topology>
    </subcellularLocation>
</comment>
<dbReference type="RefSeq" id="WP_141996072.1">
    <property type="nucleotide sequence ID" value="NZ_VFML01000001.1"/>
</dbReference>
<dbReference type="InterPro" id="IPR003439">
    <property type="entry name" value="ABC_transporter-like_ATP-bd"/>
</dbReference>
<keyword evidence="6 9" id="KW-0067">ATP-binding</keyword>
<dbReference type="EMBL" id="VFML01000001">
    <property type="protein sequence ID" value="TQJ01238.1"/>
    <property type="molecule type" value="Genomic_DNA"/>
</dbReference>
<dbReference type="InterPro" id="IPR003593">
    <property type="entry name" value="AAA+_ATPase"/>
</dbReference>
<evidence type="ECO:0000256" key="5">
    <source>
        <dbReference type="ARBA" id="ARBA00022741"/>
    </source>
</evidence>
<protein>
    <submittedName>
        <fullName evidence="9">Peptide/nickel transport system ATP-binding protein</fullName>
    </submittedName>
</protein>
<keyword evidence="3" id="KW-0813">Transport</keyword>
<dbReference type="NCBIfam" id="NF007739">
    <property type="entry name" value="PRK10419.1"/>
    <property type="match status" value="2"/>
</dbReference>
<dbReference type="SMART" id="SM00382">
    <property type="entry name" value="AAA"/>
    <property type="match status" value="2"/>
</dbReference>
<accession>A0A542DDT7</accession>
<proteinExistence type="inferred from homology"/>
<dbReference type="PROSITE" id="PS50893">
    <property type="entry name" value="ABC_TRANSPORTER_2"/>
    <property type="match status" value="2"/>
</dbReference>
<evidence type="ECO:0000256" key="3">
    <source>
        <dbReference type="ARBA" id="ARBA00022448"/>
    </source>
</evidence>
<evidence type="ECO:0000313" key="10">
    <source>
        <dbReference type="Proteomes" id="UP000320876"/>
    </source>
</evidence>
<dbReference type="GO" id="GO:0005524">
    <property type="term" value="F:ATP binding"/>
    <property type="evidence" value="ECO:0007669"/>
    <property type="project" value="UniProtKB-KW"/>
</dbReference>
<dbReference type="InterPro" id="IPR050388">
    <property type="entry name" value="ABC_Ni/Peptide_Import"/>
</dbReference>
<dbReference type="AlphaFoldDB" id="A0A542DDT7"/>
<dbReference type="NCBIfam" id="NF008453">
    <property type="entry name" value="PRK11308.1"/>
    <property type="match status" value="2"/>
</dbReference>
<dbReference type="OrthoDB" id="3169708at2"/>
<evidence type="ECO:0000256" key="1">
    <source>
        <dbReference type="ARBA" id="ARBA00004202"/>
    </source>
</evidence>
<evidence type="ECO:0000256" key="6">
    <source>
        <dbReference type="ARBA" id="ARBA00022840"/>
    </source>
</evidence>
<evidence type="ECO:0000256" key="4">
    <source>
        <dbReference type="ARBA" id="ARBA00022475"/>
    </source>
</evidence>
<dbReference type="GO" id="GO:0016887">
    <property type="term" value="F:ATP hydrolysis activity"/>
    <property type="evidence" value="ECO:0007669"/>
    <property type="project" value="InterPro"/>
</dbReference>
<dbReference type="Gene3D" id="3.40.50.300">
    <property type="entry name" value="P-loop containing nucleotide triphosphate hydrolases"/>
    <property type="match status" value="2"/>
</dbReference>
<dbReference type="GO" id="GO:0005886">
    <property type="term" value="C:plasma membrane"/>
    <property type="evidence" value="ECO:0007669"/>
    <property type="project" value="UniProtKB-SubCell"/>
</dbReference>
<dbReference type="Pfam" id="PF08352">
    <property type="entry name" value="oligo_HPY"/>
    <property type="match status" value="2"/>
</dbReference>
<evidence type="ECO:0000313" key="9">
    <source>
        <dbReference type="EMBL" id="TQJ01238.1"/>
    </source>
</evidence>
<feature type="domain" description="ABC transporter" evidence="8">
    <location>
        <begin position="280"/>
        <end position="520"/>
    </location>
</feature>
<dbReference type="PANTHER" id="PTHR43297">
    <property type="entry name" value="OLIGOPEPTIDE TRANSPORT ATP-BINDING PROTEIN APPD"/>
    <property type="match status" value="1"/>
</dbReference>
<dbReference type="PANTHER" id="PTHR43297:SF2">
    <property type="entry name" value="DIPEPTIDE TRANSPORT ATP-BINDING PROTEIN DPPD"/>
    <property type="match status" value="1"/>
</dbReference>
<gene>
    <name evidence="9" type="ORF">FB471_0904</name>
</gene>
<dbReference type="GO" id="GO:0015833">
    <property type="term" value="P:peptide transport"/>
    <property type="evidence" value="ECO:0007669"/>
    <property type="project" value="InterPro"/>
</dbReference>
<evidence type="ECO:0000256" key="2">
    <source>
        <dbReference type="ARBA" id="ARBA00005417"/>
    </source>
</evidence>
<reference evidence="9 10" key="1">
    <citation type="submission" date="2019-06" db="EMBL/GenBank/DDBJ databases">
        <title>Sequencing the genomes of 1000 actinobacteria strains.</title>
        <authorList>
            <person name="Klenk H.-P."/>
        </authorList>
    </citation>
    <scope>NUCLEOTIDE SEQUENCE [LARGE SCALE GENOMIC DNA]</scope>
    <source>
        <strain evidence="9 10">DSM 45679</strain>
    </source>
</reference>
<feature type="domain" description="ABC transporter" evidence="8">
    <location>
        <begin position="7"/>
        <end position="257"/>
    </location>
</feature>
<keyword evidence="4" id="KW-1003">Cell membrane</keyword>
<dbReference type="InterPro" id="IPR017871">
    <property type="entry name" value="ABC_transporter-like_CS"/>
</dbReference>
<evidence type="ECO:0000256" key="7">
    <source>
        <dbReference type="ARBA" id="ARBA00023136"/>
    </source>
</evidence>
<keyword evidence="10" id="KW-1185">Reference proteome</keyword>
<dbReference type="Pfam" id="PF00005">
    <property type="entry name" value="ABC_tran"/>
    <property type="match status" value="2"/>
</dbReference>
<comment type="similarity">
    <text evidence="2">Belongs to the ABC transporter superfamily.</text>
</comment>
<dbReference type="InterPro" id="IPR027417">
    <property type="entry name" value="P-loop_NTPase"/>
</dbReference>
<sequence length="530" mass="57312">MSAPEVLRVERLAIGVRHRGGTRGLVHGVDLVLRRGERAALVGESGSGKTLTALSISRLNPEPTEVTGGRVLLNGTDLLAARERELERIRGARLAMIYQDPFTCLNPVRTIGSQLVEAIRAHEPLPTARARARAVELLGEVGVADPASRVGDYPHQFSGGMRQRVMIAMAVCRAPEVLIADEPTTALDVTTQARILRLLDTLARRHGMAVLLITHDLAVAAAFCRRIEVMREGRIVESGAVSRVLSAPAHAYTRQLLGAAITLDTGPAESGAIEEGDPLIEAIGLTRVFGTGVRAVDEVSLAIRRGETLGLVGESGSGKSTLTQLLLGLDTPTAGRVRYAGTPLDPLTGADPRQRRREMQVVLQDPVGSLNRRKTVEQIVGLPLRVHTRMTKPARRGRVAELLDLVGLAATVGTRYPRELSGGQCQRVNIARAIALDPSFLVLDEAVSAVDVVTRARILDLLRELQRRLGLTYLFVSHDLAVVRYLAPRLAVMHRGRIVESGSRERIFAEPEHAHTRALLAAVPRPGVSR</sequence>
<dbReference type="Proteomes" id="UP000320876">
    <property type="component" value="Unassembled WGS sequence"/>
</dbReference>
<keyword evidence="5" id="KW-0547">Nucleotide-binding</keyword>
<dbReference type="InterPro" id="IPR013563">
    <property type="entry name" value="Oligopep_ABC_C"/>
</dbReference>
<keyword evidence="7" id="KW-0472">Membrane</keyword>
<name>A0A542DDT7_AMYCI</name>